<dbReference type="SUPFAM" id="SSF47413">
    <property type="entry name" value="lambda repressor-like DNA-binding domains"/>
    <property type="match status" value="1"/>
</dbReference>
<dbReference type="CDD" id="cd00093">
    <property type="entry name" value="HTH_XRE"/>
    <property type="match status" value="1"/>
</dbReference>
<reference evidence="2" key="1">
    <citation type="journal article" date="2023" name="PeerJ">
        <title>Selection and evaluation of lactic acid bacteria from chicken feces in Thailand as potential probiotics.</title>
        <authorList>
            <person name="Khurajog B."/>
            <person name="Disastra Y."/>
            <person name="Lawwyne L.D."/>
            <person name="Sirichokchatchawan W."/>
            <person name="Niyomtham W."/>
            <person name="Yindee J."/>
            <person name="Hampson D.J."/>
            <person name="Prapasarakul N."/>
        </authorList>
    </citation>
    <scope>NUCLEOTIDE SEQUENCE</scope>
    <source>
        <strain evidence="2">BF14</strain>
    </source>
</reference>
<reference evidence="2" key="2">
    <citation type="submission" date="2023-10" db="EMBL/GenBank/DDBJ databases">
        <authorList>
            <person name="Khurajog B."/>
        </authorList>
    </citation>
    <scope>NUCLEOTIDE SEQUENCE</scope>
    <source>
        <strain evidence="2">BF14</strain>
    </source>
</reference>
<evidence type="ECO:0000313" key="3">
    <source>
        <dbReference type="Proteomes" id="UP001280415"/>
    </source>
</evidence>
<dbReference type="GO" id="GO:0003677">
    <property type="term" value="F:DNA binding"/>
    <property type="evidence" value="ECO:0007669"/>
    <property type="project" value="InterPro"/>
</dbReference>
<feature type="domain" description="HTH cro/C1-type" evidence="1">
    <location>
        <begin position="16"/>
        <end position="71"/>
    </location>
</feature>
<dbReference type="InterPro" id="IPR010982">
    <property type="entry name" value="Lambda_DNA-bd_dom_sf"/>
</dbReference>
<dbReference type="InterPro" id="IPR001387">
    <property type="entry name" value="Cro/C1-type_HTH"/>
</dbReference>
<dbReference type="EMBL" id="JAWJAX010000006">
    <property type="protein sequence ID" value="MDV2911431.1"/>
    <property type="molecule type" value="Genomic_DNA"/>
</dbReference>
<dbReference type="Pfam" id="PF01381">
    <property type="entry name" value="HTH_3"/>
    <property type="match status" value="1"/>
</dbReference>
<accession>A0AAW8YNV4</accession>
<organism evidence="2 3">
    <name type="scientific">Pediococcus acidilactici</name>
    <dbReference type="NCBI Taxonomy" id="1254"/>
    <lineage>
        <taxon>Bacteria</taxon>
        <taxon>Bacillati</taxon>
        <taxon>Bacillota</taxon>
        <taxon>Bacilli</taxon>
        <taxon>Lactobacillales</taxon>
        <taxon>Lactobacillaceae</taxon>
        <taxon>Pediococcus</taxon>
        <taxon>Pediococcus acidilactici group</taxon>
    </lineage>
</organism>
<dbReference type="Proteomes" id="UP001280415">
    <property type="component" value="Unassembled WGS sequence"/>
</dbReference>
<evidence type="ECO:0000313" key="2">
    <source>
        <dbReference type="EMBL" id="MDV2911431.1"/>
    </source>
</evidence>
<evidence type="ECO:0000259" key="1">
    <source>
        <dbReference type="PROSITE" id="PS50943"/>
    </source>
</evidence>
<dbReference type="AlphaFoldDB" id="A0AAW8YNV4"/>
<sequence length="73" mass="8727">MIVSCIKPKRVNLERIKELREKNNLTKSKMAQLMGFKTTEKYSRRESGEYSFQVDELPVLSEIFHVKIEKFFE</sequence>
<protein>
    <submittedName>
        <fullName evidence="2">Helix-turn-helix transcriptional regulator</fullName>
    </submittedName>
</protein>
<name>A0AAW8YNV4_PEDAC</name>
<dbReference type="PROSITE" id="PS50943">
    <property type="entry name" value="HTH_CROC1"/>
    <property type="match status" value="1"/>
</dbReference>
<comment type="caution">
    <text evidence="2">The sequence shown here is derived from an EMBL/GenBank/DDBJ whole genome shotgun (WGS) entry which is preliminary data.</text>
</comment>
<gene>
    <name evidence="2" type="ORF">R0H03_06100</name>
</gene>
<dbReference type="RefSeq" id="WP_128472027.1">
    <property type="nucleotide sequence ID" value="NZ_CP035154.1"/>
</dbReference>
<proteinExistence type="predicted"/>
<dbReference type="SMART" id="SM00530">
    <property type="entry name" value="HTH_XRE"/>
    <property type="match status" value="1"/>
</dbReference>
<dbReference type="Gene3D" id="1.10.260.40">
    <property type="entry name" value="lambda repressor-like DNA-binding domains"/>
    <property type="match status" value="1"/>
</dbReference>